<comment type="caution">
    <text evidence="2">The sequence shown here is derived from an EMBL/GenBank/DDBJ whole genome shotgun (WGS) entry which is preliminary data.</text>
</comment>
<accession>A0A1R1LJV2</accession>
<evidence type="ECO:0000313" key="2">
    <source>
        <dbReference type="EMBL" id="OMH27815.1"/>
    </source>
</evidence>
<gene>
    <name evidence="2" type="ORF">BKD30_02435</name>
</gene>
<proteinExistence type="predicted"/>
<name>A0A1R1LJV2_9MICC</name>
<reference evidence="2 3" key="1">
    <citation type="submission" date="2016-12" db="EMBL/GenBank/DDBJ databases">
        <title>Draft genome of Tersicoccus phoenicis 1P05MA.</title>
        <authorList>
            <person name="Nakajima Y."/>
            <person name="Yoshizawa S."/>
            <person name="Nakamura K."/>
            <person name="Ogura Y."/>
            <person name="Hayashi T."/>
            <person name="Kogure K."/>
        </authorList>
    </citation>
    <scope>NUCLEOTIDE SEQUENCE [LARGE SCALE GENOMIC DNA]</scope>
    <source>
        <strain evidence="2 3">1p05MA</strain>
    </source>
</reference>
<sequence length="429" mass="45489">MTRPPSAAIRSAEDLLAYIPHGLGHWPRESLVVLADSGGAAGGLLRLDLPPRCTASAGAEIGRYVQAVLAPGAPSGVFVIVYTADRPRAGAGLPVLVHRLVRTLERLGLTVRDCLYVGDEGWGHIDAAQPDAPWSRRRSLDAVSASVLNTELVFAGRAWGPAPESVIVPTPTGPDAEEVRRWAGVHDPGSHPDPPDPAWARRVAAAWDRALSAAAPDPVAGLPVRPDIAGLLLAGLRSRTIRDLVLFQSAVGPSAVISELILSADSGGAPAHPSSGDPALNHSTVRTAAARTTTARTGTRTPAEQCPREPPDRDARLRAGGVPLLASVITGSVALGPDWQRLDAAYRLLEALAPHADGQVRCATLTLLGWIEFARGRGSRAHHFLDAALRVDSRYELARLFDRFLDLGQVHEWARHRATAWKGDSPDTA</sequence>
<dbReference type="EMBL" id="MRDE01000015">
    <property type="protein sequence ID" value="OMH27815.1"/>
    <property type="molecule type" value="Genomic_DNA"/>
</dbReference>
<protein>
    <recommendedName>
        <fullName evidence="4">DUF4192 domain-containing protein</fullName>
    </recommendedName>
</protein>
<dbReference type="Proteomes" id="UP000187085">
    <property type="component" value="Unassembled WGS sequence"/>
</dbReference>
<feature type="compositionally biased region" description="Low complexity" evidence="1">
    <location>
        <begin position="290"/>
        <end position="301"/>
    </location>
</feature>
<organism evidence="2 3">
    <name type="scientific">Tersicoccus phoenicis</name>
    <dbReference type="NCBI Taxonomy" id="554083"/>
    <lineage>
        <taxon>Bacteria</taxon>
        <taxon>Bacillati</taxon>
        <taxon>Actinomycetota</taxon>
        <taxon>Actinomycetes</taxon>
        <taxon>Micrococcales</taxon>
        <taxon>Micrococcaceae</taxon>
        <taxon>Tersicoccus</taxon>
    </lineage>
</organism>
<dbReference type="AlphaFoldDB" id="A0A1R1LJV2"/>
<evidence type="ECO:0000313" key="3">
    <source>
        <dbReference type="Proteomes" id="UP000187085"/>
    </source>
</evidence>
<dbReference type="STRING" id="554083.BKD30_02435"/>
<dbReference type="RefSeq" id="WP_076701515.1">
    <property type="nucleotide sequence ID" value="NZ_MRDE01000015.1"/>
</dbReference>
<dbReference type="Pfam" id="PF13830">
    <property type="entry name" value="DUF4192"/>
    <property type="match status" value="2"/>
</dbReference>
<keyword evidence="3" id="KW-1185">Reference proteome</keyword>
<evidence type="ECO:0008006" key="4">
    <source>
        <dbReference type="Google" id="ProtNLM"/>
    </source>
</evidence>
<feature type="region of interest" description="Disordered" evidence="1">
    <location>
        <begin position="290"/>
        <end position="312"/>
    </location>
</feature>
<evidence type="ECO:0000256" key="1">
    <source>
        <dbReference type="SAM" id="MobiDB-lite"/>
    </source>
</evidence>
<dbReference type="OrthoDB" id="4954868at2"/>
<dbReference type="InterPro" id="IPR025447">
    <property type="entry name" value="DUF4192"/>
</dbReference>